<keyword evidence="3" id="KW-1185">Reference proteome</keyword>
<feature type="compositionally biased region" description="Basic and acidic residues" evidence="1">
    <location>
        <begin position="942"/>
        <end position="981"/>
    </location>
</feature>
<dbReference type="Gene3D" id="1.25.40.10">
    <property type="entry name" value="Tetratricopeptide repeat domain"/>
    <property type="match status" value="1"/>
</dbReference>
<evidence type="ECO:0000313" key="3">
    <source>
        <dbReference type="Proteomes" id="UP001628179"/>
    </source>
</evidence>
<dbReference type="EMBL" id="BAAFSV010000002">
    <property type="protein sequence ID" value="GAB1313837.1"/>
    <property type="molecule type" value="Genomic_DNA"/>
</dbReference>
<dbReference type="GeneID" id="98174790"/>
<sequence length="1012" mass="115098">MPLGYMLARRAGSHLGGVCIHKFSLTTTNKAISSPSAAYVRTSSTNAAARAVAPSNSRLPTPLPGRSSSLQQSPRSTLTERLERVPVRRHGELDPVVTKLPNLTPYPRENHEEKRKLHHYSTQQQRLETRRHQPYPGDWRVILHNLLTWTPTRARRGDKIKVVFSKDAAKLLQMDREGNVWSIKSRTGCTMQAYWPDKGETKDKNAYIILSGQPAAITSAVDDILKITKKVTVWRLRNKWATRLHEGDVVRTSARKLIGAPAETTEVVSHYRTAASFEPYILTMRADEIPRPSVWDHASFEQYIASLTMGRMPPSLARKKYDGPRKHKEIVVQQLLAAFQDPAARSSISTSAFKLALQYLVRSGETLVGPARELYETVTKAGLRMDTDVFNLMAETSVTAKNLLAFQSTLRLMLARGHPPNLRTWLLFLRIIEAEEVRRYIIEAMETKGFFDDFAAIIGVSNEMASLDAFRAIQLGQSAQEMLDDLQKLYGPGWRLTRHAGNKMLSVFGQYGKFDQARVILDTMFGHEDAGKSRPNNISLNIILNHCRYQNKLDEAIDFIKLFDKRGLWVHDNATFHCLFLAATHLKKPHLASAVWRYAHIMDATTWRMRHQGLLYLWESPKRRRLLSRLTNAGLWDNQHEWKYTKQQFVENLFYCDHRQAEGALVLAGSPGTEDTSDDPNAFRRGLYDTYAEWAAQTSRKHGPALTLGTFLEKALARDRELLQLARQTSRTGSQAETQAGVQSVPRALLPVKLPIGPRPQHAVNRLVLQLPTQPDEETGQQSERAIQEDERRAMGSETLGAPRTEDGSGREEERKTSETLEEKEDGEFGTSMDGFERRAEQEGRRQSRPKEGDEEEVERRHEAGKQDMLQALEREKMKLREAGRQKSAGRIEEYKREMEEVYRLEAQAREGLEEAETLHLPDETRILDTLEHEDDVLSEDTTGRLSRDGERTDQAKEYHEKPRLEEEWEESVSKETEAGKASEQSDETREAEQAEPRAEDGKSGQQQTGEA</sequence>
<comment type="caution">
    <text evidence="2">The sequence shown here is derived from an EMBL/GenBank/DDBJ whole genome shotgun (WGS) entry which is preliminary data.</text>
</comment>
<dbReference type="Proteomes" id="UP001628179">
    <property type="component" value="Unassembled WGS sequence"/>
</dbReference>
<feature type="compositionally biased region" description="Basic and acidic residues" evidence="1">
    <location>
        <begin position="987"/>
        <end position="1003"/>
    </location>
</feature>
<dbReference type="InterPro" id="IPR011990">
    <property type="entry name" value="TPR-like_helical_dom_sf"/>
</dbReference>
<dbReference type="RefSeq" id="XP_070915568.1">
    <property type="nucleotide sequence ID" value="XM_071059467.1"/>
</dbReference>
<feature type="compositionally biased region" description="Basic and acidic residues" evidence="1">
    <location>
        <begin position="914"/>
        <end position="931"/>
    </location>
</feature>
<feature type="compositionally biased region" description="Basic and acidic residues" evidence="1">
    <location>
        <begin position="786"/>
        <end position="795"/>
    </location>
</feature>
<organism evidence="2 3">
    <name type="scientific">Madurella fahalii</name>
    <dbReference type="NCBI Taxonomy" id="1157608"/>
    <lineage>
        <taxon>Eukaryota</taxon>
        <taxon>Fungi</taxon>
        <taxon>Dikarya</taxon>
        <taxon>Ascomycota</taxon>
        <taxon>Pezizomycotina</taxon>
        <taxon>Sordariomycetes</taxon>
        <taxon>Sordariomycetidae</taxon>
        <taxon>Sordariales</taxon>
        <taxon>Sordariales incertae sedis</taxon>
        <taxon>Madurella</taxon>
    </lineage>
</organism>
<evidence type="ECO:0008006" key="4">
    <source>
        <dbReference type="Google" id="ProtNLM"/>
    </source>
</evidence>
<feature type="compositionally biased region" description="Polar residues" evidence="1">
    <location>
        <begin position="66"/>
        <end position="77"/>
    </location>
</feature>
<protein>
    <recommendedName>
        <fullName evidence="4">Pentatricopeptide repeat protein</fullName>
    </recommendedName>
</protein>
<feature type="region of interest" description="Disordered" evidence="1">
    <location>
        <begin position="914"/>
        <end position="1012"/>
    </location>
</feature>
<feature type="region of interest" description="Disordered" evidence="1">
    <location>
        <begin position="771"/>
        <end position="889"/>
    </location>
</feature>
<name>A0ABQ0G7U7_9PEZI</name>
<feature type="compositionally biased region" description="Basic and acidic residues" evidence="1">
    <location>
        <begin position="835"/>
        <end position="866"/>
    </location>
</feature>
<accession>A0ABQ0G7U7</accession>
<feature type="region of interest" description="Disordered" evidence="1">
    <location>
        <begin position="48"/>
        <end position="81"/>
    </location>
</feature>
<reference evidence="2 3" key="1">
    <citation type="submission" date="2024-09" db="EMBL/GenBank/DDBJ databases">
        <title>Itraconazole resistance in Madurella fahalii resulting from another homologue of gene encoding cytochrome P450 14-alpha sterol demethylase (CYP51).</title>
        <authorList>
            <person name="Yoshioka I."/>
            <person name="Fahal A.H."/>
            <person name="Kaneko S."/>
            <person name="Yaguchi T."/>
        </authorList>
    </citation>
    <scope>NUCLEOTIDE SEQUENCE [LARGE SCALE GENOMIC DNA]</scope>
    <source>
        <strain evidence="2 3">IFM 68171</strain>
    </source>
</reference>
<gene>
    <name evidence="2" type="ORF">MFIFM68171_04047</name>
</gene>
<feature type="compositionally biased region" description="Basic and acidic residues" evidence="1">
    <location>
        <begin position="873"/>
        <end position="889"/>
    </location>
</feature>
<feature type="compositionally biased region" description="Basic and acidic residues" evidence="1">
    <location>
        <begin position="804"/>
        <end position="821"/>
    </location>
</feature>
<feature type="region of interest" description="Disordered" evidence="1">
    <location>
        <begin position="97"/>
        <end position="129"/>
    </location>
</feature>
<evidence type="ECO:0000313" key="2">
    <source>
        <dbReference type="EMBL" id="GAB1313837.1"/>
    </source>
</evidence>
<evidence type="ECO:0000256" key="1">
    <source>
        <dbReference type="SAM" id="MobiDB-lite"/>
    </source>
</evidence>
<proteinExistence type="predicted"/>